<dbReference type="SUPFAM" id="SSF48452">
    <property type="entry name" value="TPR-like"/>
    <property type="match status" value="1"/>
</dbReference>
<dbReference type="Proteomes" id="UP000199167">
    <property type="component" value="Unassembled WGS sequence"/>
</dbReference>
<keyword evidence="6" id="KW-1185">Reference proteome</keyword>
<dbReference type="PROSITE" id="PS50005">
    <property type="entry name" value="TPR"/>
    <property type="match status" value="1"/>
</dbReference>
<dbReference type="OrthoDB" id="9815010at2"/>
<dbReference type="GO" id="GO:0051879">
    <property type="term" value="F:Hsp90 protein binding"/>
    <property type="evidence" value="ECO:0007669"/>
    <property type="project" value="TreeGrafter"/>
</dbReference>
<dbReference type="InterPro" id="IPR019734">
    <property type="entry name" value="TPR_rpt"/>
</dbReference>
<proteinExistence type="predicted"/>
<evidence type="ECO:0000256" key="2">
    <source>
        <dbReference type="ARBA" id="ARBA00022803"/>
    </source>
</evidence>
<evidence type="ECO:0000256" key="3">
    <source>
        <dbReference type="PROSITE-ProRule" id="PRU00339"/>
    </source>
</evidence>
<sequence>MGKHPIRFNSVVTAFLLGVTFSSSAFAQETSLDDLYQELLTADETNHERIADRILDRLDKSGSATIDLLLRRGEEALEQGDFVAAAEHYTATIDHAPEFSAAYSGRAQAYFNLEMIGPALDDLRAALVLEPRHFNAMFGVGIIMEGLERPEDAREVYRAILEIYPLEPDTLEALERVNLQLEGQAL</sequence>
<gene>
    <name evidence="5" type="ORF">SAMN04488515_0555</name>
</gene>
<keyword evidence="4" id="KW-0732">Signal</keyword>
<dbReference type="InterPro" id="IPR011990">
    <property type="entry name" value="TPR-like_helical_dom_sf"/>
</dbReference>
<reference evidence="5 6" key="1">
    <citation type="submission" date="2016-10" db="EMBL/GenBank/DDBJ databases">
        <authorList>
            <person name="de Groot N.N."/>
        </authorList>
    </citation>
    <scope>NUCLEOTIDE SEQUENCE [LARGE SCALE GENOMIC DNA]</scope>
    <source>
        <strain evidence="5 6">DSM 17925</strain>
    </source>
</reference>
<protein>
    <submittedName>
        <fullName evidence="5">Tetratricopeptide repeat-containing protein</fullName>
    </submittedName>
</protein>
<dbReference type="STRING" id="364200.SAMN04488515_0555"/>
<dbReference type="Pfam" id="PF13432">
    <property type="entry name" value="TPR_16"/>
    <property type="match status" value="2"/>
</dbReference>
<accession>A0A1I0NDF6</accession>
<evidence type="ECO:0000313" key="6">
    <source>
        <dbReference type="Proteomes" id="UP000199167"/>
    </source>
</evidence>
<keyword evidence="2 3" id="KW-0802">TPR repeat</keyword>
<keyword evidence="1" id="KW-0677">Repeat</keyword>
<dbReference type="AlphaFoldDB" id="A0A1I0NDF6"/>
<dbReference type="SMART" id="SM00028">
    <property type="entry name" value="TPR"/>
    <property type="match status" value="3"/>
</dbReference>
<dbReference type="PANTHER" id="PTHR22904:SF523">
    <property type="entry name" value="STRESS-INDUCED-PHOSPHOPROTEIN 1"/>
    <property type="match status" value="1"/>
</dbReference>
<organism evidence="5 6">
    <name type="scientific">Cognatiyoonia koreensis</name>
    <dbReference type="NCBI Taxonomy" id="364200"/>
    <lineage>
        <taxon>Bacteria</taxon>
        <taxon>Pseudomonadati</taxon>
        <taxon>Pseudomonadota</taxon>
        <taxon>Alphaproteobacteria</taxon>
        <taxon>Rhodobacterales</taxon>
        <taxon>Paracoccaceae</taxon>
        <taxon>Cognatiyoonia</taxon>
    </lineage>
</organism>
<evidence type="ECO:0000256" key="4">
    <source>
        <dbReference type="SAM" id="SignalP"/>
    </source>
</evidence>
<name>A0A1I0NDF6_9RHOB</name>
<dbReference type="Gene3D" id="1.25.40.10">
    <property type="entry name" value="Tetratricopeptide repeat domain"/>
    <property type="match status" value="1"/>
</dbReference>
<dbReference type="PANTHER" id="PTHR22904">
    <property type="entry name" value="TPR REPEAT CONTAINING PROTEIN"/>
    <property type="match status" value="1"/>
</dbReference>
<feature type="chain" id="PRO_5011721246" evidence="4">
    <location>
        <begin position="28"/>
        <end position="186"/>
    </location>
</feature>
<evidence type="ECO:0000256" key="1">
    <source>
        <dbReference type="ARBA" id="ARBA00022737"/>
    </source>
</evidence>
<feature type="repeat" description="TPR" evidence="3">
    <location>
        <begin position="100"/>
        <end position="133"/>
    </location>
</feature>
<feature type="signal peptide" evidence="4">
    <location>
        <begin position="1"/>
        <end position="27"/>
    </location>
</feature>
<dbReference type="EMBL" id="FOIZ01000001">
    <property type="protein sequence ID" value="SEV99301.1"/>
    <property type="molecule type" value="Genomic_DNA"/>
</dbReference>
<evidence type="ECO:0000313" key="5">
    <source>
        <dbReference type="EMBL" id="SEV99301.1"/>
    </source>
</evidence>